<dbReference type="EC" id="3.1.27.6" evidence="3"/>
<gene>
    <name evidence="3" type="ORF">ASAP_0077</name>
</gene>
<comment type="caution">
    <text evidence="3">The sequence shown here is derived from an EMBL/GenBank/DDBJ whole genome shotgun (WGS) entry which is preliminary data.</text>
</comment>
<dbReference type="eggNOG" id="COG3719">
    <property type="taxonomic scope" value="Bacteria"/>
</dbReference>
<dbReference type="SUPFAM" id="SSF55895">
    <property type="entry name" value="Ribonuclease Rh-like"/>
    <property type="match status" value="1"/>
</dbReference>
<accession>A0A060QH67</accession>
<dbReference type="InterPro" id="IPR036430">
    <property type="entry name" value="RNase_T2-like_sf"/>
</dbReference>
<organism evidence="3 4">
    <name type="scientific">Asaia bogorensis</name>
    <dbReference type="NCBI Taxonomy" id="91915"/>
    <lineage>
        <taxon>Bacteria</taxon>
        <taxon>Pseudomonadati</taxon>
        <taxon>Pseudomonadota</taxon>
        <taxon>Alphaproteobacteria</taxon>
        <taxon>Acetobacterales</taxon>
        <taxon>Acetobacteraceae</taxon>
        <taxon>Asaia</taxon>
    </lineage>
</organism>
<dbReference type="PANTHER" id="PTHR11240:SF22">
    <property type="entry name" value="RIBONUCLEASE T2"/>
    <property type="match status" value="1"/>
</dbReference>
<dbReference type="GO" id="GO:0033897">
    <property type="term" value="F:ribonuclease T2 activity"/>
    <property type="evidence" value="ECO:0007669"/>
    <property type="project" value="InterPro"/>
</dbReference>
<dbReference type="Proteomes" id="UP000027583">
    <property type="component" value="Unassembled WGS sequence"/>
</dbReference>
<dbReference type="EMBL" id="CBLX010000003">
    <property type="protein sequence ID" value="CDG38122.1"/>
    <property type="molecule type" value="Genomic_DNA"/>
</dbReference>
<dbReference type="PROSITE" id="PS00531">
    <property type="entry name" value="RNASE_T2_2"/>
    <property type="match status" value="1"/>
</dbReference>
<dbReference type="RefSeq" id="WP_023978705.1">
    <property type="nucleotide sequence ID" value="NZ_CBLX010000003.1"/>
</dbReference>
<dbReference type="PANTHER" id="PTHR11240">
    <property type="entry name" value="RIBONUCLEASE T2"/>
    <property type="match status" value="1"/>
</dbReference>
<evidence type="ECO:0000313" key="4">
    <source>
        <dbReference type="Proteomes" id="UP000027583"/>
    </source>
</evidence>
<proteinExistence type="inferred from homology"/>
<protein>
    <submittedName>
        <fullName evidence="3">Ribonuclease I</fullName>
        <ecNumber evidence="3">3.1.27.6</ecNumber>
    </submittedName>
</protein>
<dbReference type="InterPro" id="IPR001568">
    <property type="entry name" value="RNase_T2-like"/>
</dbReference>
<dbReference type="InterPro" id="IPR033130">
    <property type="entry name" value="RNase_T2_His_AS_2"/>
</dbReference>
<keyword evidence="3" id="KW-0378">Hydrolase</keyword>
<sequence>MIKSLSASLGALWRSLSCLALVVMALGVTALGGCSTGPAPWPTALTPTRHADFDHNTLALTWQPGFCTVGKGCSADQPRQPLIGLHGLWASEPHSLEAQSIPVEHWWRDGCSLLEPDAQAPVLDNAMSATLNQIMPHTQPSLITHEWVKHGACFGYSAGPFFAKASALRERFAQSPMGTYLAERAGLRVRHDDLVAFFRTASQTTLPRAMQLRCETDHEGRIVLTQLWFTLAPGKMHLFPAAGSYLASPQNQDNCPAEFWVKRW</sequence>
<evidence type="ECO:0000313" key="3">
    <source>
        <dbReference type="EMBL" id="CDG38122.1"/>
    </source>
</evidence>
<evidence type="ECO:0000256" key="1">
    <source>
        <dbReference type="ARBA" id="ARBA00007469"/>
    </source>
</evidence>
<reference evidence="3 4" key="2">
    <citation type="journal article" date="2014" name="PLoS ONE">
        <title>Evolution of mitochondria reconstructed from the energy metabolism of living bacteria.</title>
        <authorList>
            <person name="Degli Esposti M."/>
            <person name="Chouaia B."/>
            <person name="Comandatore F."/>
            <person name="Crotti E."/>
            <person name="Sassera D."/>
            <person name="Lievens P.M."/>
            <person name="Daffonchio D."/>
            <person name="Bandi C."/>
        </authorList>
    </citation>
    <scope>NUCLEOTIDE SEQUENCE [LARGE SCALE GENOMIC DNA]</scope>
    <source>
        <strain evidence="3 4">SF2.1</strain>
    </source>
</reference>
<reference evidence="3 4" key="1">
    <citation type="journal article" date="2014" name="Genome Biol. Evol.">
        <title>Acetic acid bacteria genomes reveal functional traits for adaptation to life in insect guts.</title>
        <authorList>
            <person name="Chouaia B."/>
            <person name="Gaiarsa S."/>
            <person name="Crotti E."/>
            <person name="Comandatore F."/>
            <person name="Degli Esposti M."/>
            <person name="Ricci I."/>
            <person name="Alma A."/>
            <person name="Favia G."/>
            <person name="Bandi C."/>
            <person name="Daffonchio D."/>
        </authorList>
    </citation>
    <scope>NUCLEOTIDE SEQUENCE [LARGE SCALE GENOMIC DNA]</scope>
    <source>
        <strain evidence="3 4">SF2.1</strain>
    </source>
</reference>
<dbReference type="GO" id="GO:0006401">
    <property type="term" value="P:RNA catabolic process"/>
    <property type="evidence" value="ECO:0007669"/>
    <property type="project" value="TreeGrafter"/>
</dbReference>
<name>A0A060QH67_9PROT</name>
<dbReference type="GO" id="GO:0016787">
    <property type="term" value="F:hydrolase activity"/>
    <property type="evidence" value="ECO:0007669"/>
    <property type="project" value="UniProtKB-KW"/>
</dbReference>
<dbReference type="GO" id="GO:0003723">
    <property type="term" value="F:RNA binding"/>
    <property type="evidence" value="ECO:0007669"/>
    <property type="project" value="InterPro"/>
</dbReference>
<dbReference type="AlphaFoldDB" id="A0A060QH67"/>
<dbReference type="Pfam" id="PF00445">
    <property type="entry name" value="Ribonuclease_T2"/>
    <property type="match status" value="1"/>
</dbReference>
<dbReference type="Gene3D" id="3.90.730.10">
    <property type="entry name" value="Ribonuclease T2-like"/>
    <property type="match status" value="1"/>
</dbReference>
<evidence type="ECO:0000256" key="2">
    <source>
        <dbReference type="RuleBase" id="RU004328"/>
    </source>
</evidence>
<dbReference type="PROSITE" id="PS51257">
    <property type="entry name" value="PROKAR_LIPOPROTEIN"/>
    <property type="match status" value="1"/>
</dbReference>
<comment type="similarity">
    <text evidence="1 2">Belongs to the RNase T2 family.</text>
</comment>